<dbReference type="Proteomes" id="UP000004728">
    <property type="component" value="Unassembled WGS sequence"/>
</dbReference>
<dbReference type="InterPro" id="IPR051310">
    <property type="entry name" value="MCP_chemotaxis"/>
</dbReference>
<dbReference type="AlphaFoldDB" id="F1Z6E8"/>
<evidence type="ECO:0000256" key="1">
    <source>
        <dbReference type="ARBA" id="ARBA00004370"/>
    </source>
</evidence>
<dbReference type="CDD" id="cd06225">
    <property type="entry name" value="HAMP"/>
    <property type="match status" value="1"/>
</dbReference>
<dbReference type="Gene3D" id="1.10.287.950">
    <property type="entry name" value="Methyl-accepting chemotaxis protein"/>
    <property type="match status" value="1"/>
</dbReference>
<dbReference type="Pfam" id="PF00015">
    <property type="entry name" value="MCPsignal"/>
    <property type="match status" value="1"/>
</dbReference>
<comment type="similarity">
    <text evidence="3">Belongs to the methyl-accepting chemotaxis (MCP) protein family.</text>
</comment>
<dbReference type="eggNOG" id="COG0840">
    <property type="taxonomic scope" value="Bacteria"/>
</dbReference>
<dbReference type="InterPro" id="IPR004089">
    <property type="entry name" value="MCPsignal_dom"/>
</dbReference>
<proteinExistence type="inferred from homology"/>
<evidence type="ECO:0000313" key="9">
    <source>
        <dbReference type="EMBL" id="EGD59930.1"/>
    </source>
</evidence>
<dbReference type="PROSITE" id="PS50885">
    <property type="entry name" value="HAMP"/>
    <property type="match status" value="2"/>
</dbReference>
<evidence type="ECO:0000256" key="2">
    <source>
        <dbReference type="ARBA" id="ARBA00022500"/>
    </source>
</evidence>
<dbReference type="GO" id="GO:0007165">
    <property type="term" value="P:signal transduction"/>
    <property type="evidence" value="ECO:0007669"/>
    <property type="project" value="UniProtKB-KW"/>
</dbReference>
<sequence>MSAFFLLLAVMAAMGTFAVVKIGQVDVLSDELRSRWLPASQSLGEIHAYLSQYRIKQGDLIDAPSDRTEKLVRNAQAVIDGLLDDYAKHADTKEQKAALDQLRQGWSAYTAENTKLVQLARSNDPNARPTFQGEALDQFYGMEDNVLAMIDQDTKAATEVSNRSAQIYAQARTVMIAAIAAGLAAALALLTLLMLNIARPLARMSDAVGRLVAGDMTVSLPALGRSDEIGALATALDRFKGLVAADSRRAAEEKAHAEETQVTIDAIGGGLAALAAGDLEYRVPENGRGALAKLHVDYNTAVDTLSSVLGKIVTGCTTIQTGTMEIAAAANDLAMRSEQQASSIAETARTLNEFTGTVRITADNARQTSSRLAVARATADTVEDIAHKAVEAMRSIETSSREMSEIVNVIDGIAFQTNLLALNAGVEAARAGDSGKGFAVVANEVRALAQRSADAAKDIKALISTSTEQVGGGVSLVESSGDALRQIVGEVSAVSDLVNEIAEAAEKQASGITEISEMVGSMDRFTQQNAAMVEETSAGTRNLSEETARLVEQLHRFNVEDDHGAGSRRAPRSAPAHAPAPTAPLAVARVEEAIELVEAEPIPGPTASPSRSFHGNAALKREVVIDSDDWSEF</sequence>
<comment type="caution">
    <text evidence="9">The sequence shown here is derived from an EMBL/GenBank/DDBJ whole genome shotgun (WGS) entry which is preliminary data.</text>
</comment>
<dbReference type="Pfam" id="PF00672">
    <property type="entry name" value="HAMP"/>
    <property type="match status" value="1"/>
</dbReference>
<dbReference type="HOGENOM" id="CLU_000445_107_20_5"/>
<dbReference type="FunCoup" id="F1Z6E8">
    <property type="interactions" value="254"/>
</dbReference>
<dbReference type="SMART" id="SM00283">
    <property type="entry name" value="MA"/>
    <property type="match status" value="1"/>
</dbReference>
<dbReference type="SMART" id="SM00304">
    <property type="entry name" value="HAMP"/>
    <property type="match status" value="2"/>
</dbReference>
<feature type="domain" description="Methyl-accepting transducer" evidence="7">
    <location>
        <begin position="315"/>
        <end position="544"/>
    </location>
</feature>
<evidence type="ECO:0000313" key="10">
    <source>
        <dbReference type="Proteomes" id="UP000004728"/>
    </source>
</evidence>
<dbReference type="GO" id="GO:0005886">
    <property type="term" value="C:plasma membrane"/>
    <property type="evidence" value="ECO:0007669"/>
    <property type="project" value="TreeGrafter"/>
</dbReference>
<dbReference type="PANTHER" id="PTHR43531:SF11">
    <property type="entry name" value="METHYL-ACCEPTING CHEMOTAXIS PROTEIN 3"/>
    <property type="match status" value="1"/>
</dbReference>
<dbReference type="SUPFAM" id="SSF58104">
    <property type="entry name" value="Methyl-accepting chemotaxis protein (MCP) signaling domain"/>
    <property type="match status" value="1"/>
</dbReference>
<dbReference type="EMBL" id="AEWJ01000024">
    <property type="protein sequence ID" value="EGD59930.1"/>
    <property type="molecule type" value="Genomic_DNA"/>
</dbReference>
<evidence type="ECO:0000259" key="7">
    <source>
        <dbReference type="PROSITE" id="PS50111"/>
    </source>
</evidence>
<feature type="transmembrane region" description="Helical" evidence="6">
    <location>
        <begin position="174"/>
        <end position="195"/>
    </location>
</feature>
<feature type="domain" description="HAMP" evidence="8">
    <location>
        <begin position="195"/>
        <end position="248"/>
    </location>
</feature>
<evidence type="ECO:0000256" key="6">
    <source>
        <dbReference type="SAM" id="Phobius"/>
    </source>
</evidence>
<keyword evidence="6" id="KW-0472">Membrane</keyword>
<dbReference type="FunFam" id="1.10.287.950:FF:000001">
    <property type="entry name" value="Methyl-accepting chemotaxis sensory transducer"/>
    <property type="match status" value="1"/>
</dbReference>
<dbReference type="Pfam" id="PF12729">
    <property type="entry name" value="4HB_MCP_1"/>
    <property type="match status" value="1"/>
</dbReference>
<feature type="domain" description="HAMP" evidence="8">
    <location>
        <begin position="264"/>
        <end position="310"/>
    </location>
</feature>
<evidence type="ECO:0000256" key="4">
    <source>
        <dbReference type="PROSITE-ProRule" id="PRU00284"/>
    </source>
</evidence>
<keyword evidence="10" id="KW-1185">Reference proteome</keyword>
<name>F1Z6E8_9SPHN</name>
<keyword evidence="6" id="KW-1133">Transmembrane helix</keyword>
<dbReference type="PRINTS" id="PR00260">
    <property type="entry name" value="CHEMTRNSDUCR"/>
</dbReference>
<dbReference type="eggNOG" id="COG4192">
    <property type="taxonomic scope" value="Bacteria"/>
</dbReference>
<dbReference type="PANTHER" id="PTHR43531">
    <property type="entry name" value="PROTEIN ICFG"/>
    <property type="match status" value="1"/>
</dbReference>
<dbReference type="InterPro" id="IPR003660">
    <property type="entry name" value="HAMP_dom"/>
</dbReference>
<dbReference type="Gene3D" id="6.10.340.10">
    <property type="match status" value="1"/>
</dbReference>
<evidence type="ECO:0000256" key="3">
    <source>
        <dbReference type="ARBA" id="ARBA00029447"/>
    </source>
</evidence>
<dbReference type="InterPro" id="IPR004090">
    <property type="entry name" value="Chemotax_Me-accpt_rcpt"/>
</dbReference>
<dbReference type="GO" id="GO:0004888">
    <property type="term" value="F:transmembrane signaling receptor activity"/>
    <property type="evidence" value="ECO:0007669"/>
    <property type="project" value="InterPro"/>
</dbReference>
<evidence type="ECO:0000256" key="5">
    <source>
        <dbReference type="SAM" id="MobiDB-lite"/>
    </source>
</evidence>
<dbReference type="PROSITE" id="PS50111">
    <property type="entry name" value="CHEMOTAXIS_TRANSDUC_2"/>
    <property type="match status" value="1"/>
</dbReference>
<accession>F1Z6E8</accession>
<keyword evidence="6" id="KW-0812">Transmembrane</keyword>
<evidence type="ECO:0000259" key="8">
    <source>
        <dbReference type="PROSITE" id="PS50885"/>
    </source>
</evidence>
<feature type="region of interest" description="Disordered" evidence="5">
    <location>
        <begin position="599"/>
        <end position="619"/>
    </location>
</feature>
<organism evidence="9 10">
    <name type="scientific">Novosphingobium nitrogenifigens DSM 19370</name>
    <dbReference type="NCBI Taxonomy" id="983920"/>
    <lineage>
        <taxon>Bacteria</taxon>
        <taxon>Pseudomonadati</taxon>
        <taxon>Pseudomonadota</taxon>
        <taxon>Alphaproteobacteria</taxon>
        <taxon>Sphingomonadales</taxon>
        <taxon>Sphingomonadaceae</taxon>
        <taxon>Novosphingobium</taxon>
    </lineage>
</organism>
<feature type="compositionally biased region" description="Low complexity" evidence="5">
    <location>
        <begin position="572"/>
        <end position="581"/>
    </location>
</feature>
<keyword evidence="4" id="KW-0807">Transducer</keyword>
<feature type="region of interest" description="Disordered" evidence="5">
    <location>
        <begin position="560"/>
        <end position="581"/>
    </location>
</feature>
<dbReference type="STRING" id="983920.Y88_2370"/>
<keyword evidence="2" id="KW-0145">Chemotaxis</keyword>
<reference evidence="9 10" key="1">
    <citation type="journal article" date="2012" name="J. Bacteriol.">
        <title>Draft Genome Sequence of Novosphingobium nitrogenifigens Y88T.</title>
        <authorList>
            <person name="Strabala T.J."/>
            <person name="Macdonald L."/>
            <person name="Liu V."/>
            <person name="Smit A.M."/>
        </authorList>
    </citation>
    <scope>NUCLEOTIDE SEQUENCE [LARGE SCALE GENOMIC DNA]</scope>
    <source>
        <strain evidence="9 10">DSM 19370</strain>
    </source>
</reference>
<dbReference type="CDD" id="cd11386">
    <property type="entry name" value="MCP_signal"/>
    <property type="match status" value="1"/>
</dbReference>
<comment type="subcellular location">
    <subcellularLocation>
        <location evidence="1">Membrane</location>
    </subcellularLocation>
</comment>
<dbReference type="InParanoid" id="F1Z6E8"/>
<protein>
    <submittedName>
        <fullName evidence="9">Methyl-accepting chemotaxis sensory transducer</fullName>
    </submittedName>
</protein>
<dbReference type="GO" id="GO:0006935">
    <property type="term" value="P:chemotaxis"/>
    <property type="evidence" value="ECO:0007669"/>
    <property type="project" value="UniProtKB-KW"/>
</dbReference>
<dbReference type="InterPro" id="IPR024478">
    <property type="entry name" value="HlyB_4HB_MCP"/>
</dbReference>
<gene>
    <name evidence="9" type="ORF">Y88_2370</name>
</gene>
<dbReference type="SUPFAM" id="SSF158472">
    <property type="entry name" value="HAMP domain-like"/>
    <property type="match status" value="1"/>
</dbReference>